<sequence>MGGRFNCATRNCNEPIILEYLLTYGAFVDNMSMKGVTPPMHAARTDHVRFANINVTSITDQMFLTPTITYNNHEVLELLLDRYTIQHMPKALIL</sequence>
<protein>
    <submittedName>
        <fullName evidence="1">7374f33c-bc1a-40c4-943a-fd590564dcb6-CDS</fullName>
    </submittedName>
</protein>
<reference evidence="1" key="1">
    <citation type="submission" date="2020-10" db="EMBL/GenBank/DDBJ databases">
        <authorList>
            <person name="Kusch S."/>
        </authorList>
    </citation>
    <scope>NUCLEOTIDE SEQUENCE</scope>
    <source>
        <strain evidence="1">SwB9</strain>
    </source>
</reference>
<dbReference type="EMBL" id="CAJHIA010000024">
    <property type="protein sequence ID" value="CAD6447194.1"/>
    <property type="molecule type" value="Genomic_DNA"/>
</dbReference>
<name>A0A8H2VYB9_9HELO</name>
<keyword evidence="2" id="KW-1185">Reference proteome</keyword>
<dbReference type="Proteomes" id="UP000624404">
    <property type="component" value="Unassembled WGS sequence"/>
</dbReference>
<gene>
    <name evidence="1" type="ORF">SCLTRI_LOCUS6986</name>
</gene>
<evidence type="ECO:0000313" key="2">
    <source>
        <dbReference type="Proteomes" id="UP000624404"/>
    </source>
</evidence>
<accession>A0A8H2VYB9</accession>
<dbReference type="AlphaFoldDB" id="A0A8H2VYB9"/>
<dbReference type="Gene3D" id="1.25.40.20">
    <property type="entry name" value="Ankyrin repeat-containing domain"/>
    <property type="match status" value="1"/>
</dbReference>
<dbReference type="OrthoDB" id="341259at2759"/>
<dbReference type="InterPro" id="IPR036770">
    <property type="entry name" value="Ankyrin_rpt-contain_sf"/>
</dbReference>
<proteinExistence type="predicted"/>
<organism evidence="1 2">
    <name type="scientific">Sclerotinia trifoliorum</name>
    <dbReference type="NCBI Taxonomy" id="28548"/>
    <lineage>
        <taxon>Eukaryota</taxon>
        <taxon>Fungi</taxon>
        <taxon>Dikarya</taxon>
        <taxon>Ascomycota</taxon>
        <taxon>Pezizomycotina</taxon>
        <taxon>Leotiomycetes</taxon>
        <taxon>Helotiales</taxon>
        <taxon>Sclerotiniaceae</taxon>
        <taxon>Sclerotinia</taxon>
    </lineage>
</organism>
<evidence type="ECO:0000313" key="1">
    <source>
        <dbReference type="EMBL" id="CAD6447194.1"/>
    </source>
</evidence>
<dbReference type="SUPFAM" id="SSF48403">
    <property type="entry name" value="Ankyrin repeat"/>
    <property type="match status" value="1"/>
</dbReference>
<comment type="caution">
    <text evidence="1">The sequence shown here is derived from an EMBL/GenBank/DDBJ whole genome shotgun (WGS) entry which is preliminary data.</text>
</comment>